<comment type="subcellular location">
    <subcellularLocation>
        <location evidence="1">Nucleus</location>
    </subcellularLocation>
</comment>
<dbReference type="SMART" id="SM00320">
    <property type="entry name" value="WD40"/>
    <property type="match status" value="3"/>
</dbReference>
<organism evidence="5 6">
    <name type="scientific">Aplosporella prunicola CBS 121167</name>
    <dbReference type="NCBI Taxonomy" id="1176127"/>
    <lineage>
        <taxon>Eukaryota</taxon>
        <taxon>Fungi</taxon>
        <taxon>Dikarya</taxon>
        <taxon>Ascomycota</taxon>
        <taxon>Pezizomycotina</taxon>
        <taxon>Dothideomycetes</taxon>
        <taxon>Dothideomycetes incertae sedis</taxon>
        <taxon>Botryosphaeriales</taxon>
        <taxon>Aplosporellaceae</taxon>
        <taxon>Aplosporella</taxon>
    </lineage>
</organism>
<evidence type="ECO:0000256" key="1">
    <source>
        <dbReference type="ARBA" id="ARBA00004123"/>
    </source>
</evidence>
<evidence type="ECO:0000256" key="3">
    <source>
        <dbReference type="ARBA" id="ARBA00023242"/>
    </source>
</evidence>
<dbReference type="RefSeq" id="XP_033391639.1">
    <property type="nucleotide sequence ID" value="XM_033538509.1"/>
</dbReference>
<reference evidence="5" key="1">
    <citation type="journal article" date="2020" name="Stud. Mycol.">
        <title>101 Dothideomycetes genomes: a test case for predicting lifestyles and emergence of pathogens.</title>
        <authorList>
            <person name="Haridas S."/>
            <person name="Albert R."/>
            <person name="Binder M."/>
            <person name="Bloem J."/>
            <person name="Labutti K."/>
            <person name="Salamov A."/>
            <person name="Andreopoulos B."/>
            <person name="Baker S."/>
            <person name="Barry K."/>
            <person name="Bills G."/>
            <person name="Bluhm B."/>
            <person name="Cannon C."/>
            <person name="Castanera R."/>
            <person name="Culley D."/>
            <person name="Daum C."/>
            <person name="Ezra D."/>
            <person name="Gonzalez J."/>
            <person name="Henrissat B."/>
            <person name="Kuo A."/>
            <person name="Liang C."/>
            <person name="Lipzen A."/>
            <person name="Lutzoni F."/>
            <person name="Magnuson J."/>
            <person name="Mondo S."/>
            <person name="Nolan M."/>
            <person name="Ohm R."/>
            <person name="Pangilinan J."/>
            <person name="Park H.-J."/>
            <person name="Ramirez L."/>
            <person name="Alfaro M."/>
            <person name="Sun H."/>
            <person name="Tritt A."/>
            <person name="Yoshinaga Y."/>
            <person name="Zwiers L.-H."/>
            <person name="Turgeon B."/>
            <person name="Goodwin S."/>
            <person name="Spatafora J."/>
            <person name="Crous P."/>
            <person name="Grigoriev I."/>
        </authorList>
    </citation>
    <scope>NUCLEOTIDE SEQUENCE</scope>
    <source>
        <strain evidence="5">CBS 121167</strain>
    </source>
</reference>
<dbReference type="SUPFAM" id="SSF50978">
    <property type="entry name" value="WD40 repeat-like"/>
    <property type="match status" value="1"/>
</dbReference>
<dbReference type="GO" id="GO:0000127">
    <property type="term" value="C:transcription factor TFIIIC complex"/>
    <property type="evidence" value="ECO:0007669"/>
    <property type="project" value="TreeGrafter"/>
</dbReference>
<dbReference type="AlphaFoldDB" id="A0A6A6AZM6"/>
<feature type="region of interest" description="Disordered" evidence="4">
    <location>
        <begin position="511"/>
        <end position="530"/>
    </location>
</feature>
<name>A0A6A6AZM6_9PEZI</name>
<dbReference type="InterPro" id="IPR036322">
    <property type="entry name" value="WD40_repeat_dom_sf"/>
</dbReference>
<sequence length="606" mass="67571">MYHNTGKDTRILNLFGPAKEDVLPAITARDKWHDEPTLPSRKVDVYGQGGMAYSPYYTDQVREHEATMGWGWYYEKGGKDSFSERQQSAFLSSTQAAHYLSSTDGIDRDVLLGPFNNQKVFNIAPGNFMNLSEAWPKEKSPTNGNPTDANGEQSQAVRQGWLFNIGAKVQCVEWVTQHTGTTQYLSMAALQRPNFPKPREHAKAPAFTPQPPTPASIQIWRFEASEAPGQEGTIDYSKRPHLDLVVCTDWGTVRQFKWCPLPKRQEANEDKVNLGLLAGVWGDGKMRVLDIRYPKSTSTQYIHIKQAAFETRPPDAICTSVTWLSGEHIAAANTDGSIAVWDLTKTLLKPQIPGSGHPRPWYYHCVHSSYILTLAAAYPSHPYLIATSSMDGYLRLTDLRAPAHDSVFSQRSRTGSAALAWHDISQSFLTSDENYTLLALSVRRFHVNMSVGRGNSNITHVATSPVHPFAMLGCTDGMVIATNPMRKVLVAKAEMWHQTWFAHEWRRGTASAADDQHAPPQASLAHPVKRARHAAPLSRVTDGYKPEIYKLWVEQGLPNQYEGVVYNTIHEEETATTQVCWNPNLRFGGWAAAGMGDGLVRVEDLA</sequence>
<gene>
    <name evidence="5" type="ORF">K452DRAFT_259941</name>
</gene>
<dbReference type="InterPro" id="IPR052416">
    <property type="entry name" value="GTF3C_component"/>
</dbReference>
<feature type="non-terminal residue" evidence="5">
    <location>
        <position position="606"/>
    </location>
</feature>
<evidence type="ECO:0000256" key="4">
    <source>
        <dbReference type="SAM" id="MobiDB-lite"/>
    </source>
</evidence>
<dbReference type="OrthoDB" id="4703at2759"/>
<keyword evidence="3" id="KW-0539">Nucleus</keyword>
<evidence type="ECO:0000313" key="6">
    <source>
        <dbReference type="Proteomes" id="UP000799438"/>
    </source>
</evidence>
<dbReference type="InterPro" id="IPR001680">
    <property type="entry name" value="WD40_rpt"/>
</dbReference>
<dbReference type="EMBL" id="ML995544">
    <property type="protein sequence ID" value="KAF2135921.1"/>
    <property type="molecule type" value="Genomic_DNA"/>
</dbReference>
<accession>A0A6A6AZM6</accession>
<dbReference type="GO" id="GO:0006383">
    <property type="term" value="P:transcription by RNA polymerase III"/>
    <property type="evidence" value="ECO:0007669"/>
    <property type="project" value="TreeGrafter"/>
</dbReference>
<dbReference type="GO" id="GO:0005634">
    <property type="term" value="C:nucleus"/>
    <property type="evidence" value="ECO:0007669"/>
    <property type="project" value="UniProtKB-SubCell"/>
</dbReference>
<dbReference type="GeneID" id="54296005"/>
<evidence type="ECO:0000256" key="2">
    <source>
        <dbReference type="ARBA" id="ARBA00023163"/>
    </source>
</evidence>
<dbReference type="PANTHER" id="PTHR15052:SF2">
    <property type="entry name" value="GENERAL TRANSCRIPTION FACTOR 3C POLYPEPTIDE 2"/>
    <property type="match status" value="1"/>
</dbReference>
<protein>
    <submittedName>
        <fullName evidence="5">Uncharacterized protein</fullName>
    </submittedName>
</protein>
<dbReference type="InterPro" id="IPR015943">
    <property type="entry name" value="WD40/YVTN_repeat-like_dom_sf"/>
</dbReference>
<dbReference type="Proteomes" id="UP000799438">
    <property type="component" value="Unassembled WGS sequence"/>
</dbReference>
<evidence type="ECO:0000313" key="5">
    <source>
        <dbReference type="EMBL" id="KAF2135921.1"/>
    </source>
</evidence>
<proteinExistence type="predicted"/>
<keyword evidence="6" id="KW-1185">Reference proteome</keyword>
<keyword evidence="2" id="KW-0804">Transcription</keyword>
<dbReference type="PANTHER" id="PTHR15052">
    <property type="entry name" value="RNA POLYMERASE III TRANSCRIPTION INITIATION FACTOR COMPLEX SUBUNIT"/>
    <property type="match status" value="1"/>
</dbReference>
<dbReference type="Gene3D" id="2.130.10.10">
    <property type="entry name" value="YVTN repeat-like/Quinoprotein amine dehydrogenase"/>
    <property type="match status" value="1"/>
</dbReference>